<reference evidence="2" key="1">
    <citation type="submission" date="2023-08" db="EMBL/GenBank/DDBJ databases">
        <authorList>
            <person name="Chen Y."/>
            <person name="Shah S."/>
            <person name="Dougan E. K."/>
            <person name="Thang M."/>
            <person name="Chan C."/>
        </authorList>
    </citation>
    <scope>NUCLEOTIDE SEQUENCE</scope>
</reference>
<accession>A0AA36MK28</accession>
<sequence length="755" mass="85174">MLNVFRARALRAPGYLVGSCRTFKRQIWKPEFPSDLPPALRQNAAVIRHAAPEVSPHKALFTIHASQRIWEIAIDLCAKGAVDDLAANIIYRALAALDCTDWNEYWRRKADFRQDLFTACSNLFEVHHVHEGAECIFGVLNEDRLRAISPVMKKPKRQTLRNLVVDVIEEWVILHQQPFSRISASKLLDVVGPAAFVKLVPRFGLRVQALPPDDVEVLFHYLTEEANDMFGSIRISLSFLPVDSLLDPLGGSSWSLRRILKLIERRRSEHGLRFFLSHLQPVELMMQALQALRERDLETGLSRDPWSFSTSLCIEADVRNGMPMLPELPSVWPMQAPPAPPIPERAPVDQDAEIPKRQKMWLTDGEFMPLWLQVRRPKPLAGLAPPSRLRDSSWPELAFDPEVALVEDRQGHGHGADAYHILSGDEDALALWDRDVQSTSSSALLKEGLPSPAAELPLDAIHFVNSAQGLSHVLTFFQQAPPAYVGIDLEWSDPQPVSIIQIATPSRAFVIDCVNRTPLYMAVLHYLVDYLFKREATTKLFFGFPHDLIRLNMLFGPFGRTFGGRDHIASVLDLYMQRVRRVQVRKPRAEDTPFGREGLMGQALEADDLDEIMRIGEDPLPPYPLEEHSEQVFTVGGHQSLSRLVDTYLGETLNKQYRVSNWNFRPLSSLQVIYAATDAHVLLRLEAAMRAQKVLPQRTWGVAHRVGLLVIDSLDSWAAEGLRIVCDLRAGPSRPGGEQSCSCPLKSLLRHHNMP</sequence>
<dbReference type="Gene3D" id="3.30.420.10">
    <property type="entry name" value="Ribonuclease H-like superfamily/Ribonuclease H"/>
    <property type="match status" value="1"/>
</dbReference>
<dbReference type="InterPro" id="IPR012337">
    <property type="entry name" value="RNaseH-like_sf"/>
</dbReference>
<name>A0AA36MK28_9DINO</name>
<feature type="domain" description="3'-5' exonuclease" evidence="1">
    <location>
        <begin position="624"/>
        <end position="690"/>
    </location>
</feature>
<proteinExistence type="predicted"/>
<dbReference type="GO" id="GO:0006139">
    <property type="term" value="P:nucleobase-containing compound metabolic process"/>
    <property type="evidence" value="ECO:0007669"/>
    <property type="project" value="InterPro"/>
</dbReference>
<dbReference type="EMBL" id="CAUJNA010000317">
    <property type="protein sequence ID" value="CAJ1375374.1"/>
    <property type="molecule type" value="Genomic_DNA"/>
</dbReference>
<dbReference type="InterPro" id="IPR036397">
    <property type="entry name" value="RNaseH_sf"/>
</dbReference>
<dbReference type="GO" id="GO:0003676">
    <property type="term" value="F:nucleic acid binding"/>
    <property type="evidence" value="ECO:0007669"/>
    <property type="project" value="InterPro"/>
</dbReference>
<organism evidence="2 3">
    <name type="scientific">Effrenium voratum</name>
    <dbReference type="NCBI Taxonomy" id="2562239"/>
    <lineage>
        <taxon>Eukaryota</taxon>
        <taxon>Sar</taxon>
        <taxon>Alveolata</taxon>
        <taxon>Dinophyceae</taxon>
        <taxon>Suessiales</taxon>
        <taxon>Symbiodiniaceae</taxon>
        <taxon>Effrenium</taxon>
    </lineage>
</organism>
<dbReference type="AlphaFoldDB" id="A0AA36MK28"/>
<evidence type="ECO:0000313" key="3">
    <source>
        <dbReference type="Proteomes" id="UP001178507"/>
    </source>
</evidence>
<dbReference type="SUPFAM" id="SSF53098">
    <property type="entry name" value="Ribonuclease H-like"/>
    <property type="match status" value="1"/>
</dbReference>
<protein>
    <recommendedName>
        <fullName evidence="1">3'-5' exonuclease domain-containing protein</fullName>
    </recommendedName>
</protein>
<keyword evidence="3" id="KW-1185">Reference proteome</keyword>
<dbReference type="PANTHER" id="PTHR47765">
    <property type="entry name" value="3'-5' EXONUCLEASE DOMAIN-CONTAINING PROTEIN"/>
    <property type="match status" value="1"/>
</dbReference>
<evidence type="ECO:0000313" key="2">
    <source>
        <dbReference type="EMBL" id="CAJ1375374.1"/>
    </source>
</evidence>
<dbReference type="GO" id="GO:0008408">
    <property type="term" value="F:3'-5' exonuclease activity"/>
    <property type="evidence" value="ECO:0007669"/>
    <property type="project" value="InterPro"/>
</dbReference>
<dbReference type="PANTHER" id="PTHR47765:SF2">
    <property type="entry name" value="EXONUCLEASE MUT-7 HOMOLOG"/>
    <property type="match status" value="1"/>
</dbReference>
<dbReference type="Proteomes" id="UP001178507">
    <property type="component" value="Unassembled WGS sequence"/>
</dbReference>
<dbReference type="InterPro" id="IPR002562">
    <property type="entry name" value="3'-5'_exonuclease_dom"/>
</dbReference>
<dbReference type="Pfam" id="PF01612">
    <property type="entry name" value="DNA_pol_A_exo1"/>
    <property type="match status" value="1"/>
</dbReference>
<comment type="caution">
    <text evidence="2">The sequence shown here is derived from an EMBL/GenBank/DDBJ whole genome shotgun (WGS) entry which is preliminary data.</text>
</comment>
<evidence type="ECO:0000259" key="1">
    <source>
        <dbReference type="Pfam" id="PF01612"/>
    </source>
</evidence>
<gene>
    <name evidence="2" type="ORF">EVOR1521_LOCUS4665</name>
</gene>
<dbReference type="InterPro" id="IPR052408">
    <property type="entry name" value="Exonuclease_MUT-7-like"/>
</dbReference>